<dbReference type="Pfam" id="PF07494">
    <property type="entry name" value="Reg_prop"/>
    <property type="match status" value="4"/>
</dbReference>
<dbReference type="SUPFAM" id="SSF50998">
    <property type="entry name" value="Quinoprotein alcohol dehydrogenase-like"/>
    <property type="match status" value="1"/>
</dbReference>
<feature type="modified residue" description="4-aspartylphosphate" evidence="12">
    <location>
        <position position="1137"/>
    </location>
</feature>
<evidence type="ECO:0000256" key="12">
    <source>
        <dbReference type="PROSITE-ProRule" id="PRU00169"/>
    </source>
</evidence>
<dbReference type="InterPro" id="IPR009057">
    <property type="entry name" value="Homeodomain-like_sf"/>
</dbReference>
<dbReference type="InterPro" id="IPR011047">
    <property type="entry name" value="Quinoprotein_ADH-like_sf"/>
</dbReference>
<dbReference type="EMBL" id="QFLI01000003">
    <property type="protein sequence ID" value="PXY01705.1"/>
    <property type="molecule type" value="Genomic_DNA"/>
</dbReference>
<dbReference type="InterPro" id="IPR011123">
    <property type="entry name" value="Y_Y_Y"/>
</dbReference>
<dbReference type="PROSITE" id="PS00041">
    <property type="entry name" value="HTH_ARAC_FAMILY_1"/>
    <property type="match status" value="1"/>
</dbReference>
<keyword evidence="7" id="KW-0067">ATP-binding</keyword>
<dbReference type="InterPro" id="IPR003661">
    <property type="entry name" value="HisK_dim/P_dom"/>
</dbReference>
<dbReference type="SUPFAM" id="SSF63829">
    <property type="entry name" value="Calcium-dependent phosphotriesterase"/>
    <property type="match status" value="1"/>
</dbReference>
<evidence type="ECO:0000256" key="4">
    <source>
        <dbReference type="ARBA" id="ARBA00022679"/>
    </source>
</evidence>
<evidence type="ECO:0000259" key="17">
    <source>
        <dbReference type="PROSITE" id="PS50110"/>
    </source>
</evidence>
<keyword evidence="6 18" id="KW-0418">Kinase</keyword>
<dbReference type="PANTHER" id="PTHR43547">
    <property type="entry name" value="TWO-COMPONENT HISTIDINE KINASE"/>
    <property type="match status" value="1"/>
</dbReference>
<evidence type="ECO:0000256" key="8">
    <source>
        <dbReference type="ARBA" id="ARBA00023012"/>
    </source>
</evidence>
<proteinExistence type="predicted"/>
<evidence type="ECO:0000256" key="11">
    <source>
        <dbReference type="ARBA" id="ARBA00023163"/>
    </source>
</evidence>
<protein>
    <recommendedName>
        <fullName evidence="2">histidine kinase</fullName>
        <ecNumber evidence="2">2.7.13.3</ecNumber>
    </recommendedName>
</protein>
<keyword evidence="19" id="KW-1185">Reference proteome</keyword>
<dbReference type="Gene3D" id="3.40.50.2300">
    <property type="match status" value="1"/>
</dbReference>
<keyword evidence="8" id="KW-0902">Two-component regulatory system</keyword>
<dbReference type="InterPro" id="IPR004358">
    <property type="entry name" value="Sig_transdc_His_kin-like_C"/>
</dbReference>
<dbReference type="GO" id="GO:0005524">
    <property type="term" value="F:ATP binding"/>
    <property type="evidence" value="ECO:0007669"/>
    <property type="project" value="UniProtKB-KW"/>
</dbReference>
<dbReference type="InterPro" id="IPR018062">
    <property type="entry name" value="HTH_AraC-typ_CS"/>
</dbReference>
<dbReference type="Gene3D" id="2.60.40.10">
    <property type="entry name" value="Immunoglobulins"/>
    <property type="match status" value="1"/>
</dbReference>
<evidence type="ECO:0000256" key="1">
    <source>
        <dbReference type="ARBA" id="ARBA00000085"/>
    </source>
</evidence>
<dbReference type="InterPro" id="IPR005467">
    <property type="entry name" value="His_kinase_dom"/>
</dbReference>
<evidence type="ECO:0000256" key="13">
    <source>
        <dbReference type="SAM" id="Phobius"/>
    </source>
</evidence>
<dbReference type="InterPro" id="IPR011110">
    <property type="entry name" value="Reg_prop"/>
</dbReference>
<dbReference type="InterPro" id="IPR001789">
    <property type="entry name" value="Sig_transdc_resp-reg_receiver"/>
</dbReference>
<evidence type="ECO:0000259" key="15">
    <source>
        <dbReference type="PROSITE" id="PS01124"/>
    </source>
</evidence>
<keyword evidence="11" id="KW-0804">Transcription</keyword>
<dbReference type="EC" id="2.7.13.3" evidence="2"/>
<evidence type="ECO:0000256" key="2">
    <source>
        <dbReference type="ARBA" id="ARBA00012438"/>
    </source>
</evidence>
<keyword evidence="13" id="KW-1133">Transmembrane helix</keyword>
<organism evidence="18 19">
    <name type="scientific">Marinifilum breve</name>
    <dbReference type="NCBI Taxonomy" id="2184082"/>
    <lineage>
        <taxon>Bacteria</taxon>
        <taxon>Pseudomonadati</taxon>
        <taxon>Bacteroidota</taxon>
        <taxon>Bacteroidia</taxon>
        <taxon>Marinilabiliales</taxon>
        <taxon>Marinifilaceae</taxon>
    </lineage>
</organism>
<dbReference type="FunFam" id="2.60.40.10:FF:000791">
    <property type="entry name" value="Two-component system sensor histidine kinase/response regulator"/>
    <property type="match status" value="1"/>
</dbReference>
<evidence type="ECO:0000256" key="6">
    <source>
        <dbReference type="ARBA" id="ARBA00022777"/>
    </source>
</evidence>
<dbReference type="Proteomes" id="UP000248079">
    <property type="component" value="Unassembled WGS sequence"/>
</dbReference>
<accession>A0A2V3ZYG9</accession>
<evidence type="ECO:0000256" key="5">
    <source>
        <dbReference type="ARBA" id="ARBA00022741"/>
    </source>
</evidence>
<dbReference type="Gene3D" id="1.10.10.60">
    <property type="entry name" value="Homeodomain-like"/>
    <property type="match status" value="1"/>
</dbReference>
<dbReference type="InterPro" id="IPR013783">
    <property type="entry name" value="Ig-like_fold"/>
</dbReference>
<keyword evidence="14" id="KW-0732">Signal</keyword>
<dbReference type="GO" id="GO:0000155">
    <property type="term" value="F:phosphorelay sensor kinase activity"/>
    <property type="evidence" value="ECO:0007669"/>
    <property type="project" value="InterPro"/>
</dbReference>
<dbReference type="SUPFAM" id="SSF55874">
    <property type="entry name" value="ATPase domain of HSP90 chaperone/DNA topoisomerase II/histidine kinase"/>
    <property type="match status" value="1"/>
</dbReference>
<dbReference type="PROSITE" id="PS50109">
    <property type="entry name" value="HIS_KIN"/>
    <property type="match status" value="1"/>
</dbReference>
<dbReference type="SMART" id="SM00342">
    <property type="entry name" value="HTH_ARAC"/>
    <property type="match status" value="1"/>
</dbReference>
<dbReference type="InterPro" id="IPR036097">
    <property type="entry name" value="HisK_dim/P_sf"/>
</dbReference>
<dbReference type="Pfam" id="PF00072">
    <property type="entry name" value="Response_reg"/>
    <property type="match status" value="1"/>
</dbReference>
<dbReference type="PANTHER" id="PTHR43547:SF2">
    <property type="entry name" value="HYBRID SIGNAL TRANSDUCTION HISTIDINE KINASE C"/>
    <property type="match status" value="1"/>
</dbReference>
<evidence type="ECO:0000256" key="14">
    <source>
        <dbReference type="SAM" id="SignalP"/>
    </source>
</evidence>
<dbReference type="SUPFAM" id="SSF46689">
    <property type="entry name" value="Homeodomain-like"/>
    <property type="match status" value="1"/>
</dbReference>
<dbReference type="FunFam" id="3.30.565.10:FF:000037">
    <property type="entry name" value="Hybrid sensor histidine kinase/response regulator"/>
    <property type="match status" value="1"/>
</dbReference>
<evidence type="ECO:0000256" key="9">
    <source>
        <dbReference type="ARBA" id="ARBA00023015"/>
    </source>
</evidence>
<dbReference type="InterPro" id="IPR015943">
    <property type="entry name" value="WD40/YVTN_repeat-like_dom_sf"/>
</dbReference>
<dbReference type="PRINTS" id="PR00344">
    <property type="entry name" value="BCTRLSENSOR"/>
</dbReference>
<feature type="transmembrane region" description="Helical" evidence="13">
    <location>
        <begin position="769"/>
        <end position="786"/>
    </location>
</feature>
<dbReference type="Gene3D" id="1.10.287.130">
    <property type="match status" value="1"/>
</dbReference>
<dbReference type="FunFam" id="1.10.287.130:FF:000034">
    <property type="entry name" value="Two-component system sensor histidine kinase/response regulator"/>
    <property type="match status" value="1"/>
</dbReference>
<dbReference type="PROSITE" id="PS50110">
    <property type="entry name" value="RESPONSE_REGULATORY"/>
    <property type="match status" value="1"/>
</dbReference>
<dbReference type="SUPFAM" id="SSF52172">
    <property type="entry name" value="CheY-like"/>
    <property type="match status" value="1"/>
</dbReference>
<evidence type="ECO:0000256" key="10">
    <source>
        <dbReference type="ARBA" id="ARBA00023125"/>
    </source>
</evidence>
<feature type="chain" id="PRO_5016009270" description="histidine kinase" evidence="14">
    <location>
        <begin position="20"/>
        <end position="1340"/>
    </location>
</feature>
<keyword evidence="9" id="KW-0805">Transcription regulation</keyword>
<dbReference type="InterPro" id="IPR011006">
    <property type="entry name" value="CheY-like_superfamily"/>
</dbReference>
<keyword evidence="4" id="KW-0808">Transferase</keyword>
<feature type="domain" description="Response regulatory" evidence="17">
    <location>
        <begin position="1089"/>
        <end position="1204"/>
    </location>
</feature>
<dbReference type="Gene3D" id="3.30.565.10">
    <property type="entry name" value="Histidine kinase-like ATPase, C-terminal domain"/>
    <property type="match status" value="1"/>
</dbReference>
<dbReference type="InterPro" id="IPR003594">
    <property type="entry name" value="HATPase_dom"/>
</dbReference>
<dbReference type="CDD" id="cd00075">
    <property type="entry name" value="HATPase"/>
    <property type="match status" value="1"/>
</dbReference>
<reference evidence="18 19" key="1">
    <citation type="submission" date="2018-05" db="EMBL/GenBank/DDBJ databases">
        <title>Marinifilum breve JC075T sp. nov., a marine bacterium isolated from Yongle Blue Hole in the South China Sea.</title>
        <authorList>
            <person name="Fu T."/>
        </authorList>
    </citation>
    <scope>NUCLEOTIDE SEQUENCE [LARGE SCALE GENOMIC DNA]</scope>
    <source>
        <strain evidence="18 19">JC075</strain>
    </source>
</reference>
<gene>
    <name evidence="18" type="ORF">DF185_09560</name>
</gene>
<evidence type="ECO:0000256" key="3">
    <source>
        <dbReference type="ARBA" id="ARBA00022553"/>
    </source>
</evidence>
<dbReference type="Pfam" id="PF07495">
    <property type="entry name" value="Y_Y_Y"/>
    <property type="match status" value="1"/>
</dbReference>
<feature type="domain" description="HTH araC/xylS-type" evidence="15">
    <location>
        <begin position="1236"/>
        <end position="1336"/>
    </location>
</feature>
<dbReference type="CDD" id="cd00082">
    <property type="entry name" value="HisKA"/>
    <property type="match status" value="1"/>
</dbReference>
<dbReference type="Gene3D" id="2.130.10.10">
    <property type="entry name" value="YVTN repeat-like/Quinoprotein amine dehydrogenase"/>
    <property type="match status" value="2"/>
</dbReference>
<dbReference type="SMART" id="SM00388">
    <property type="entry name" value="HisKA"/>
    <property type="match status" value="1"/>
</dbReference>
<dbReference type="RefSeq" id="WP_110360514.1">
    <property type="nucleotide sequence ID" value="NZ_QFLI01000003.1"/>
</dbReference>
<dbReference type="SMART" id="SM00448">
    <property type="entry name" value="REC"/>
    <property type="match status" value="1"/>
</dbReference>
<dbReference type="FunFam" id="3.40.50.2300:FF:000138">
    <property type="entry name" value="Two-component system sensor histidine kinase/response regulator"/>
    <property type="match status" value="1"/>
</dbReference>
<dbReference type="OrthoDB" id="717811at2"/>
<feature type="signal peptide" evidence="14">
    <location>
        <begin position="1"/>
        <end position="19"/>
    </location>
</feature>
<feature type="domain" description="Histidine kinase" evidence="16">
    <location>
        <begin position="823"/>
        <end position="1042"/>
    </location>
</feature>
<evidence type="ECO:0000313" key="18">
    <source>
        <dbReference type="EMBL" id="PXY01705.1"/>
    </source>
</evidence>
<dbReference type="CDD" id="cd17574">
    <property type="entry name" value="REC_OmpR"/>
    <property type="match status" value="1"/>
</dbReference>
<dbReference type="Pfam" id="PF02518">
    <property type="entry name" value="HATPase_c"/>
    <property type="match status" value="1"/>
</dbReference>
<dbReference type="InterPro" id="IPR036890">
    <property type="entry name" value="HATPase_C_sf"/>
</dbReference>
<dbReference type="InterPro" id="IPR018060">
    <property type="entry name" value="HTH_AraC"/>
</dbReference>
<name>A0A2V3ZYG9_9BACT</name>
<dbReference type="Pfam" id="PF00512">
    <property type="entry name" value="HisKA"/>
    <property type="match status" value="1"/>
</dbReference>
<keyword evidence="10" id="KW-0238">DNA-binding</keyword>
<dbReference type="GO" id="GO:0003700">
    <property type="term" value="F:DNA-binding transcription factor activity"/>
    <property type="evidence" value="ECO:0007669"/>
    <property type="project" value="InterPro"/>
</dbReference>
<evidence type="ECO:0000313" key="19">
    <source>
        <dbReference type="Proteomes" id="UP000248079"/>
    </source>
</evidence>
<keyword evidence="13" id="KW-0812">Transmembrane</keyword>
<dbReference type="GO" id="GO:0043565">
    <property type="term" value="F:sequence-specific DNA binding"/>
    <property type="evidence" value="ECO:0007669"/>
    <property type="project" value="InterPro"/>
</dbReference>
<dbReference type="SMART" id="SM00387">
    <property type="entry name" value="HATPase_c"/>
    <property type="match status" value="1"/>
</dbReference>
<dbReference type="PROSITE" id="PS01124">
    <property type="entry name" value="HTH_ARAC_FAMILY_2"/>
    <property type="match status" value="1"/>
</dbReference>
<comment type="catalytic activity">
    <reaction evidence="1">
        <text>ATP + protein L-histidine = ADP + protein N-phospho-L-histidine.</text>
        <dbReference type="EC" id="2.7.13.3"/>
    </reaction>
</comment>
<dbReference type="SUPFAM" id="SSF47384">
    <property type="entry name" value="Homodimeric domain of signal transducing histidine kinase"/>
    <property type="match status" value="1"/>
</dbReference>
<keyword evidence="3 12" id="KW-0597">Phosphoprotein</keyword>
<comment type="caution">
    <text evidence="18">The sequence shown here is derived from an EMBL/GenBank/DDBJ whole genome shotgun (WGS) entry which is preliminary data.</text>
</comment>
<sequence length="1340" mass="153379">MKKIFLLLVLLFDILMCQAQDIYFDHLDLKDGLSQISVTTIEQDHLGTMWIGTRDGLNRYNGYEIDVFRHDRENPNSLLGNNIRDLKINTKNQIWILTWEGLSSINIETEEIKNYPLPDVNCFYLGAENIWVGSKRGLLILDQEEGKYQSANHILPESTVVTEIYENETGGLFFGTLKRGLLHYNKNNGKLITILEDEVSCVYKSKNDTLWVGTKNKGVYAIHDDNVLDHYTRKSGLAHDVVRDICEDDNGNIWIGTFLGVSVLNVKEQSITNYYQSDKNPNALSHNSIYTMFRDQEGSIWIGTYFGGINIYNPKTNIFRYFVADSDQNKSINYRVVGSMLEDDDKNLWIATEGGGVNFYNRKTKQFKYITKGEGVNSLSHNNAKSLYLDNHNRLWIGTHLGGLNMLDINSGRIKKYLKNDKNEFSIPSNVISAIIPYKTKLILGTNQGVILFDPKTERFSDYFEDEDQKLLVGQKILALLIDRNDRLWIGSESKGLSVHDLNTGKLKNYRRNFNEANSISSDFIYQIYQDHMRRVWVATSGGGLNRYQPESDDFKIYSSANYNLPSDFIYGVTESRYGFLWVATSKGISKFDVEEERFQAYDYENGFPLSEINERGLQITSDGEVFVGGIQGMVSFWEKELQNQEISHSLYFTSLKVNNKEVKVGDETGILEKTLPFTYQINLNYKHSVIEIDFTSFNYLKANKSRYQYRMIGFDNNWVDAGYKRSVGYTNLSPGDYKFEVRETHRDGQIGATTSLAIRIDPPFYNTWWAYIIYLAIVVLILIYVNRMLISKAILEENLKKEQVDKERIRELNQSKLRFFTNISHEFRTPLTLILGQLEALLDESNLAPKLSNKLLVAYKNSSRLKNLIDELLEFRKQELGHMKLRVNEHNFIAFVKTIFDSFHEYAKKRNLNFKLVCHQDQIPLFFDARQMEKVFFNLLSNAFKFTPDGGSIYVLVDNHEEDVVVKVIDSGEGMPSEYIDKIFDRFYQVDNIGQQKHQHLGSGIGLALTKGIVDLHGGKIHVESKHEEGSCFEIHLPKGKGHLKGEFVVWDEEQCFEINTNTKILSDPTVESEVKDLKMLALGNSATVLIVEDNAEVREMLCSSFEDEYTIVAVENGEQGLERAKELQPDLIISDVMMPVMSGTDMCQQLKNDITTSHIPVILLTAKDALEYKIEGMELGADDYITKPFNMKFLQARCRNLIKSRRSLQDKFRTNPTLGIKNITSNTLDAELLEKAIAIVDEHMDNSKFDVNTFAQEMCLGRTSLYAKIKGITGQTPNEFILSSRLKKAAIMLRSESGVSVSEVAYAVGFTTPRYFSKCFSDQYKISPSKYAKGENPN</sequence>
<keyword evidence="5" id="KW-0547">Nucleotide-binding</keyword>
<evidence type="ECO:0000259" key="16">
    <source>
        <dbReference type="PROSITE" id="PS50109"/>
    </source>
</evidence>
<evidence type="ECO:0000256" key="7">
    <source>
        <dbReference type="ARBA" id="ARBA00022840"/>
    </source>
</evidence>
<dbReference type="Pfam" id="PF12833">
    <property type="entry name" value="HTH_18"/>
    <property type="match status" value="1"/>
</dbReference>
<keyword evidence="13" id="KW-0472">Membrane</keyword>